<dbReference type="AlphaFoldDB" id="A0A8H4LH81"/>
<organism evidence="2 3">
    <name type="scientific">Fusarium albosuccineum</name>
    <dbReference type="NCBI Taxonomy" id="1237068"/>
    <lineage>
        <taxon>Eukaryota</taxon>
        <taxon>Fungi</taxon>
        <taxon>Dikarya</taxon>
        <taxon>Ascomycota</taxon>
        <taxon>Pezizomycotina</taxon>
        <taxon>Sordariomycetes</taxon>
        <taxon>Hypocreomycetidae</taxon>
        <taxon>Hypocreales</taxon>
        <taxon>Nectriaceae</taxon>
        <taxon>Fusarium</taxon>
        <taxon>Fusarium decemcellulare species complex</taxon>
    </lineage>
</organism>
<feature type="region of interest" description="Disordered" evidence="1">
    <location>
        <begin position="32"/>
        <end position="68"/>
    </location>
</feature>
<evidence type="ECO:0000256" key="1">
    <source>
        <dbReference type="SAM" id="MobiDB-lite"/>
    </source>
</evidence>
<proteinExistence type="predicted"/>
<gene>
    <name evidence="2" type="ORF">FALBO_5095</name>
</gene>
<name>A0A8H4LH81_9HYPO</name>
<dbReference type="Proteomes" id="UP000554235">
    <property type="component" value="Unassembled WGS sequence"/>
</dbReference>
<accession>A0A8H4LH81</accession>
<sequence length="152" mass="16324">MGPIRAHETRNMGNTQEKIVKHVPSARRLHVAGCGGRGGPARARLSEAEDTLRRVSERKGDPKDDDDVEAVIRGTILALYPPRTNPPGAQLAECAGDCAAPALAHRCHALPAMHPMSPETRYDPRIQAKDSGLGPVAARTWSLNGPAPMTHF</sequence>
<evidence type="ECO:0000313" key="3">
    <source>
        <dbReference type="Proteomes" id="UP000554235"/>
    </source>
</evidence>
<feature type="compositionally biased region" description="Basic and acidic residues" evidence="1">
    <location>
        <begin position="44"/>
        <end position="62"/>
    </location>
</feature>
<comment type="caution">
    <text evidence="2">The sequence shown here is derived from an EMBL/GenBank/DDBJ whole genome shotgun (WGS) entry which is preliminary data.</text>
</comment>
<dbReference type="EMBL" id="JAADYS010000666">
    <property type="protein sequence ID" value="KAF4468027.1"/>
    <property type="molecule type" value="Genomic_DNA"/>
</dbReference>
<reference evidence="2 3" key="1">
    <citation type="submission" date="2020-01" db="EMBL/GenBank/DDBJ databases">
        <title>Identification and distribution of gene clusters putatively required for synthesis of sphingolipid metabolism inhibitors in phylogenetically diverse species of the filamentous fungus Fusarium.</title>
        <authorList>
            <person name="Kim H.-S."/>
            <person name="Busman M."/>
            <person name="Brown D.W."/>
            <person name="Divon H."/>
            <person name="Uhlig S."/>
            <person name="Proctor R.H."/>
        </authorList>
    </citation>
    <scope>NUCLEOTIDE SEQUENCE [LARGE SCALE GENOMIC DNA]</scope>
    <source>
        <strain evidence="2 3">NRRL 20459</strain>
    </source>
</reference>
<evidence type="ECO:0000313" key="2">
    <source>
        <dbReference type="EMBL" id="KAF4468027.1"/>
    </source>
</evidence>
<protein>
    <submittedName>
        <fullName evidence="2">Uncharacterized protein</fullName>
    </submittedName>
</protein>
<keyword evidence="3" id="KW-1185">Reference proteome</keyword>